<proteinExistence type="predicted"/>
<dbReference type="Proteomes" id="UP000472372">
    <property type="component" value="Chromosome 8"/>
</dbReference>
<dbReference type="EMBL" id="HG992984">
    <property type="protein sequence ID" value="CAE7202171.1"/>
    <property type="molecule type" value="Genomic_DNA"/>
</dbReference>
<dbReference type="PANTHER" id="PTHR38790:SF4">
    <property type="entry name" value="2EXR DOMAIN-CONTAINING PROTEIN"/>
    <property type="match status" value="1"/>
</dbReference>
<gene>
    <name evidence="1" type="ORF">PTTW11_08990</name>
</gene>
<dbReference type="PANTHER" id="PTHR38790">
    <property type="entry name" value="2EXR DOMAIN-CONTAINING PROTEIN-RELATED"/>
    <property type="match status" value="1"/>
</dbReference>
<evidence type="ECO:0000313" key="1">
    <source>
        <dbReference type="EMBL" id="CAE7202171.1"/>
    </source>
</evidence>
<accession>A0A6S6WBH2</accession>
<name>A0A6S6WBH2_9PLEO</name>
<organism evidence="1 2">
    <name type="scientific">Pyrenophora teres f. teres</name>
    <dbReference type="NCBI Taxonomy" id="97479"/>
    <lineage>
        <taxon>Eukaryota</taxon>
        <taxon>Fungi</taxon>
        <taxon>Dikarya</taxon>
        <taxon>Ascomycota</taxon>
        <taxon>Pezizomycotina</taxon>
        <taxon>Dothideomycetes</taxon>
        <taxon>Pleosporomycetidae</taxon>
        <taxon>Pleosporales</taxon>
        <taxon>Pleosporineae</taxon>
        <taxon>Pleosporaceae</taxon>
        <taxon>Pyrenophora</taxon>
    </lineage>
</organism>
<protein>
    <submittedName>
        <fullName evidence="1">Uncharacterized protein</fullName>
    </submittedName>
</protein>
<sequence length="289" mass="33014">MGNKGSKPEAKVVRLLKDPPLNAMPYSQIAQQVFKQNCTTCPLLTLPSEIRNRIFAEALGGYLIMVSVRRTINQQGSVPLLFDEFSLSENPSPSAIAPYRGLRDILIIKISALDCRYRYSISNPFASLQQTCRQVYMETALVPFSRVNDFWFAEDVALRMMAWEMRSVHFHSIAKIVFPVCEKVGEPSEFGDFDLGRLKNLSLLKRLQLVQVSIHFAGCNRCRNAVVMPEWVRDDALQRIRQSLGRKIKAAAPEGFKLVFEMQEQEAQEWVDAEDLKRRKKVVETMIGR</sequence>
<reference evidence="1" key="1">
    <citation type="submission" date="2021-02" db="EMBL/GenBank/DDBJ databases">
        <authorList>
            <person name="Syme A R."/>
            <person name="Syme A R."/>
            <person name="Moolhuijzen P."/>
        </authorList>
    </citation>
    <scope>NUCLEOTIDE SEQUENCE</scope>
    <source>
        <strain evidence="1">W1-1</strain>
    </source>
</reference>
<dbReference type="AlphaFoldDB" id="A0A6S6WBH2"/>
<evidence type="ECO:0000313" key="2">
    <source>
        <dbReference type="Proteomes" id="UP000472372"/>
    </source>
</evidence>